<accession>W6YGS9</accession>
<name>W6YGS9_COCC2</name>
<protein>
    <submittedName>
        <fullName evidence="1">Uncharacterized protein</fullName>
    </submittedName>
</protein>
<sequence length="57" mass="6405">MSSEPDKSKITTTYKAAKAQGFPSFKDFLESYGLRVWEPDDVEEGKAILRAMGYNIS</sequence>
<proteinExistence type="predicted"/>
<dbReference type="Proteomes" id="UP000053841">
    <property type="component" value="Unassembled WGS sequence"/>
</dbReference>
<keyword evidence="2" id="KW-1185">Reference proteome</keyword>
<reference evidence="1 2" key="1">
    <citation type="journal article" date="2013" name="PLoS Genet.">
        <title>Comparative genome structure, secondary metabolite, and effector coding capacity across Cochliobolus pathogens.</title>
        <authorList>
            <person name="Condon B.J."/>
            <person name="Leng Y."/>
            <person name="Wu D."/>
            <person name="Bushley K.E."/>
            <person name="Ohm R.A."/>
            <person name="Otillar R."/>
            <person name="Martin J."/>
            <person name="Schackwitz W."/>
            <person name="Grimwood J."/>
            <person name="MohdZainudin N."/>
            <person name="Xue C."/>
            <person name="Wang R."/>
            <person name="Manning V.A."/>
            <person name="Dhillon B."/>
            <person name="Tu Z.J."/>
            <person name="Steffenson B.J."/>
            <person name="Salamov A."/>
            <person name="Sun H."/>
            <person name="Lowry S."/>
            <person name="LaButti K."/>
            <person name="Han J."/>
            <person name="Copeland A."/>
            <person name="Lindquist E."/>
            <person name="Barry K."/>
            <person name="Schmutz J."/>
            <person name="Baker S.E."/>
            <person name="Ciuffetti L.M."/>
            <person name="Grigoriev I.V."/>
            <person name="Zhong S."/>
            <person name="Turgeon B.G."/>
        </authorList>
    </citation>
    <scope>NUCLEOTIDE SEQUENCE [LARGE SCALE GENOMIC DNA]</scope>
    <source>
        <strain evidence="1 2">26-R-13</strain>
    </source>
</reference>
<gene>
    <name evidence="1" type="ORF">COCCADRAFT_92627</name>
</gene>
<dbReference type="KEGG" id="bze:COCCADRAFT_92627"/>
<dbReference type="EMBL" id="KI964586">
    <property type="protein sequence ID" value="EUC34764.1"/>
    <property type="molecule type" value="Genomic_DNA"/>
</dbReference>
<dbReference type="GeneID" id="19153408"/>
<dbReference type="HOGENOM" id="CLU_2996397_0_0_1"/>
<dbReference type="AlphaFoldDB" id="W6YGS9"/>
<organism evidence="1 2">
    <name type="scientific">Cochliobolus carbonum (strain 26-R-13)</name>
    <name type="common">Maize leaf spot fungus</name>
    <name type="synonym">Bipolaris zeicola</name>
    <dbReference type="NCBI Taxonomy" id="930089"/>
    <lineage>
        <taxon>Eukaryota</taxon>
        <taxon>Fungi</taxon>
        <taxon>Dikarya</taxon>
        <taxon>Ascomycota</taxon>
        <taxon>Pezizomycotina</taxon>
        <taxon>Dothideomycetes</taxon>
        <taxon>Pleosporomycetidae</taxon>
        <taxon>Pleosporales</taxon>
        <taxon>Pleosporineae</taxon>
        <taxon>Pleosporaceae</taxon>
        <taxon>Bipolaris</taxon>
    </lineage>
</organism>
<dbReference type="OrthoDB" id="4232400at2759"/>
<evidence type="ECO:0000313" key="1">
    <source>
        <dbReference type="EMBL" id="EUC34764.1"/>
    </source>
</evidence>
<dbReference type="RefSeq" id="XP_007710986.1">
    <property type="nucleotide sequence ID" value="XM_007712796.1"/>
</dbReference>
<dbReference type="eggNOG" id="ENOG502TC82">
    <property type="taxonomic scope" value="Eukaryota"/>
</dbReference>
<evidence type="ECO:0000313" key="2">
    <source>
        <dbReference type="Proteomes" id="UP000053841"/>
    </source>
</evidence>